<evidence type="ECO:0000256" key="10">
    <source>
        <dbReference type="ARBA" id="ARBA00022573"/>
    </source>
</evidence>
<comment type="function">
    <text evidence="4">Catalyzes ATP-dependent phosphorylation of adenosylcobinamide and addition of GMP to adenosylcobinamide phosphate.</text>
</comment>
<dbReference type="Pfam" id="PF02283">
    <property type="entry name" value="CobU"/>
    <property type="match status" value="1"/>
</dbReference>
<dbReference type="GO" id="GO:0008820">
    <property type="term" value="F:cobinamide phosphate guanylyltransferase activity"/>
    <property type="evidence" value="ECO:0007669"/>
    <property type="project" value="UniProtKB-EC"/>
</dbReference>
<comment type="pathway">
    <text evidence="5">Cofactor biosynthesis; adenosylcobalamin biosynthesis; adenosylcobalamin from cob(II)yrinate a,c-diamide: step 6/7.</text>
</comment>
<dbReference type="EC" id="2.7.7.62" evidence="9"/>
<keyword evidence="10" id="KW-0169">Cobalamin biosynthesis</keyword>
<reference evidence="18 19" key="1">
    <citation type="submission" date="2023-05" db="EMBL/GenBank/DDBJ databases">
        <title>[ruminococcus] sp. nov., isolated from a pig farm feces dump.</title>
        <authorList>
            <person name="Chang Y.-H."/>
        </authorList>
    </citation>
    <scope>NUCLEOTIDE SEQUENCE [LARGE SCALE GENOMIC DNA]</scope>
    <source>
        <strain evidence="18 19">YH-rum2234</strain>
    </source>
</reference>
<comment type="caution">
    <text evidence="18">The sequence shown here is derived from an EMBL/GenBank/DDBJ whole genome shotgun (WGS) entry which is preliminary data.</text>
</comment>
<dbReference type="GO" id="GO:0043752">
    <property type="term" value="F:adenosylcobinamide kinase activity"/>
    <property type="evidence" value="ECO:0007669"/>
    <property type="project" value="UniProtKB-EC"/>
</dbReference>
<dbReference type="RefSeq" id="WP_283229748.1">
    <property type="nucleotide sequence ID" value="NZ_JASGBQ010000002.1"/>
</dbReference>
<evidence type="ECO:0000256" key="15">
    <source>
        <dbReference type="ARBA" id="ARBA00023134"/>
    </source>
</evidence>
<comment type="similarity">
    <text evidence="7">Belongs to the CobU/CobP family.</text>
</comment>
<comment type="catalytic activity">
    <reaction evidence="2">
        <text>adenosylcob(III)inamide phosphate + GTP + H(+) = adenosylcob(III)inamide-GDP + diphosphate</text>
        <dbReference type="Rhea" id="RHEA:22712"/>
        <dbReference type="ChEBI" id="CHEBI:15378"/>
        <dbReference type="ChEBI" id="CHEBI:33019"/>
        <dbReference type="ChEBI" id="CHEBI:37565"/>
        <dbReference type="ChEBI" id="CHEBI:58502"/>
        <dbReference type="ChEBI" id="CHEBI:60487"/>
        <dbReference type="EC" id="2.7.7.62"/>
    </reaction>
</comment>
<evidence type="ECO:0000256" key="6">
    <source>
        <dbReference type="ARBA" id="ARBA00005159"/>
    </source>
</evidence>
<dbReference type="InterPro" id="IPR027417">
    <property type="entry name" value="P-loop_NTPase"/>
</dbReference>
<organism evidence="18 19">
    <name type="scientific">Fusibacillus kribbianus</name>
    <dbReference type="NCBI Taxonomy" id="3044208"/>
    <lineage>
        <taxon>Bacteria</taxon>
        <taxon>Bacillati</taxon>
        <taxon>Bacillota</taxon>
        <taxon>Clostridia</taxon>
        <taxon>Lachnospirales</taxon>
        <taxon>Lachnospiraceae</taxon>
        <taxon>Fusibacillus</taxon>
    </lineage>
</organism>
<dbReference type="EC" id="2.7.1.156" evidence="8"/>
<keyword evidence="12" id="KW-0547">Nucleotide-binding</keyword>
<keyword evidence="14" id="KW-0067">ATP-binding</keyword>
<accession>A0AAP4BB20</accession>
<evidence type="ECO:0000256" key="9">
    <source>
        <dbReference type="ARBA" id="ARBA00012523"/>
    </source>
</evidence>
<evidence type="ECO:0000256" key="12">
    <source>
        <dbReference type="ARBA" id="ARBA00022741"/>
    </source>
</evidence>
<dbReference type="GO" id="GO:0005525">
    <property type="term" value="F:GTP binding"/>
    <property type="evidence" value="ECO:0007669"/>
    <property type="project" value="UniProtKB-KW"/>
</dbReference>
<protein>
    <recommendedName>
        <fullName evidence="16">Adenosylcobinamide kinase</fullName>
        <ecNumber evidence="8">2.7.1.156</ecNumber>
        <ecNumber evidence="9">2.7.7.62</ecNumber>
    </recommendedName>
    <alternativeName>
        <fullName evidence="17">Adenosylcobinamide-phosphate guanylyltransferase</fullName>
    </alternativeName>
</protein>
<dbReference type="SUPFAM" id="SSF52540">
    <property type="entry name" value="P-loop containing nucleoside triphosphate hydrolases"/>
    <property type="match status" value="1"/>
</dbReference>
<keyword evidence="19" id="KW-1185">Reference proteome</keyword>
<dbReference type="EMBL" id="JASGBQ010000002">
    <property type="protein sequence ID" value="MDI9241236.1"/>
    <property type="molecule type" value="Genomic_DNA"/>
</dbReference>
<evidence type="ECO:0000256" key="16">
    <source>
        <dbReference type="ARBA" id="ARBA00029570"/>
    </source>
</evidence>
<dbReference type="PANTHER" id="PTHR34848">
    <property type="match status" value="1"/>
</dbReference>
<evidence type="ECO:0000313" key="19">
    <source>
        <dbReference type="Proteomes" id="UP001300383"/>
    </source>
</evidence>
<evidence type="ECO:0000256" key="3">
    <source>
        <dbReference type="ARBA" id="ARBA00001522"/>
    </source>
</evidence>
<evidence type="ECO:0000256" key="17">
    <source>
        <dbReference type="ARBA" id="ARBA00030571"/>
    </source>
</evidence>
<dbReference type="GO" id="GO:0009236">
    <property type="term" value="P:cobalamin biosynthetic process"/>
    <property type="evidence" value="ECO:0007669"/>
    <property type="project" value="UniProtKB-KW"/>
</dbReference>
<dbReference type="Gene3D" id="3.40.50.300">
    <property type="entry name" value="P-loop containing nucleotide triphosphate hydrolases"/>
    <property type="match status" value="1"/>
</dbReference>
<dbReference type="PANTHER" id="PTHR34848:SF1">
    <property type="entry name" value="BIFUNCTIONAL ADENOSYLCOBALAMIN BIOSYNTHESIS PROTEIN COBU"/>
    <property type="match status" value="1"/>
</dbReference>
<name>A0AAP4BB20_9FIRM</name>
<comment type="pathway">
    <text evidence="6">Cofactor biosynthesis; adenosylcobalamin biosynthesis; adenosylcobalamin from cob(II)yrinate a,c-diamide: step 5/7.</text>
</comment>
<evidence type="ECO:0000256" key="7">
    <source>
        <dbReference type="ARBA" id="ARBA00007490"/>
    </source>
</evidence>
<dbReference type="Proteomes" id="UP001300383">
    <property type="component" value="Unassembled WGS sequence"/>
</dbReference>
<evidence type="ECO:0000256" key="5">
    <source>
        <dbReference type="ARBA" id="ARBA00004692"/>
    </source>
</evidence>
<sequence length="114" mass="12770">MILMIGGAYQGKKDLALQMADGREELVFPDVQEYIREKLSEGQSPDKIEETLTAEAFRLPGRILTADEIGNGIVPMEAFDREYRELTGRLLCRLAKEAETVYRVIAGIPIKIKG</sequence>
<evidence type="ECO:0000256" key="1">
    <source>
        <dbReference type="ARBA" id="ARBA00000312"/>
    </source>
</evidence>
<comment type="catalytic activity">
    <reaction evidence="3">
        <text>adenosylcob(III)inamide + GTP = adenosylcob(III)inamide phosphate + GDP + H(+)</text>
        <dbReference type="Rhea" id="RHEA:15765"/>
        <dbReference type="ChEBI" id="CHEBI:2480"/>
        <dbReference type="ChEBI" id="CHEBI:15378"/>
        <dbReference type="ChEBI" id="CHEBI:37565"/>
        <dbReference type="ChEBI" id="CHEBI:58189"/>
        <dbReference type="ChEBI" id="CHEBI:58502"/>
        <dbReference type="EC" id="2.7.1.156"/>
    </reaction>
</comment>
<dbReference type="InterPro" id="IPR003203">
    <property type="entry name" value="CobU/CobP"/>
</dbReference>
<evidence type="ECO:0000256" key="11">
    <source>
        <dbReference type="ARBA" id="ARBA00022679"/>
    </source>
</evidence>
<keyword evidence="13 18" id="KW-0418">Kinase</keyword>
<evidence type="ECO:0000256" key="14">
    <source>
        <dbReference type="ARBA" id="ARBA00022840"/>
    </source>
</evidence>
<dbReference type="GO" id="GO:0005524">
    <property type="term" value="F:ATP binding"/>
    <property type="evidence" value="ECO:0007669"/>
    <property type="project" value="UniProtKB-KW"/>
</dbReference>
<evidence type="ECO:0000256" key="8">
    <source>
        <dbReference type="ARBA" id="ARBA00012016"/>
    </source>
</evidence>
<gene>
    <name evidence="18" type="ORF">QJ036_01915</name>
</gene>
<keyword evidence="15" id="KW-0342">GTP-binding</keyword>
<proteinExistence type="inferred from homology"/>
<keyword evidence="18" id="KW-0548">Nucleotidyltransferase</keyword>
<comment type="catalytic activity">
    <reaction evidence="1">
        <text>adenosylcob(III)inamide + ATP = adenosylcob(III)inamide phosphate + ADP + H(+)</text>
        <dbReference type="Rhea" id="RHEA:15769"/>
        <dbReference type="ChEBI" id="CHEBI:2480"/>
        <dbReference type="ChEBI" id="CHEBI:15378"/>
        <dbReference type="ChEBI" id="CHEBI:30616"/>
        <dbReference type="ChEBI" id="CHEBI:58502"/>
        <dbReference type="ChEBI" id="CHEBI:456216"/>
        <dbReference type="EC" id="2.7.1.156"/>
    </reaction>
</comment>
<evidence type="ECO:0000256" key="4">
    <source>
        <dbReference type="ARBA" id="ARBA00003889"/>
    </source>
</evidence>
<evidence type="ECO:0000313" key="18">
    <source>
        <dbReference type="EMBL" id="MDI9241236.1"/>
    </source>
</evidence>
<keyword evidence="11" id="KW-0808">Transferase</keyword>
<evidence type="ECO:0000256" key="13">
    <source>
        <dbReference type="ARBA" id="ARBA00022777"/>
    </source>
</evidence>
<dbReference type="AlphaFoldDB" id="A0AAP4BB20"/>
<evidence type="ECO:0000256" key="2">
    <source>
        <dbReference type="ARBA" id="ARBA00000711"/>
    </source>
</evidence>